<reference evidence="4 5" key="1">
    <citation type="journal article" date="2016" name="Nat. Commun.">
        <title>Thousands of microbial genomes shed light on interconnected biogeochemical processes in an aquifer system.</title>
        <authorList>
            <person name="Anantharaman K."/>
            <person name="Brown C.T."/>
            <person name="Hug L.A."/>
            <person name="Sharon I."/>
            <person name="Castelle C.J."/>
            <person name="Probst A.J."/>
            <person name="Thomas B.C."/>
            <person name="Singh A."/>
            <person name="Wilkins M.J."/>
            <person name="Karaoz U."/>
            <person name="Brodie E.L."/>
            <person name="Williams K.H."/>
            <person name="Hubbard S.S."/>
            <person name="Banfield J.F."/>
        </authorList>
    </citation>
    <scope>NUCLEOTIDE SEQUENCE [LARGE SCALE GENOMIC DNA]</scope>
</reference>
<dbReference type="EMBL" id="MEWX01000008">
    <property type="protein sequence ID" value="OGC81014.1"/>
    <property type="molecule type" value="Genomic_DNA"/>
</dbReference>
<gene>
    <name evidence="4" type="ORF">A2943_00365</name>
</gene>
<feature type="domain" description="Carbohydrate kinase PfkB" evidence="3">
    <location>
        <begin position="57"/>
        <end position="311"/>
    </location>
</feature>
<sequence>MAKPLDILAVGDVVIDAFIKLKDARVHCNIKDEECEICMRWGDKIPFESATVVPAVGNCANAAVAASRLGLSSALRAYLGDDLYAQDCLASLMRDKVDVSYVERQAGKHTNYHYVLWFEGQRTILVKHEIFEYQAPVLSTPPKWVYLTSLSENSLPYHNALMQMLKKWPGTKLAFQPGTFQIKFGKDVLADVYKRTDIFFCNKEEAERVLDKPAGTDIKELLQSIAALGPKVVIITDDVRGAYALDELGNAWRIPRYPDPRAPFEVTGAGDAFASTIVSALALGLPLHQALLWGPVNASSVVQEIGAQKGLLTREQLETNLKNPPSEYALQKM</sequence>
<organism evidence="4 5">
    <name type="scientific">Candidatus Adlerbacteria bacterium RIFCSPLOWO2_01_FULL_51_16</name>
    <dbReference type="NCBI Taxonomy" id="1797243"/>
    <lineage>
        <taxon>Bacteria</taxon>
        <taxon>Candidatus Adleribacteriota</taxon>
    </lineage>
</organism>
<dbReference type="InterPro" id="IPR011611">
    <property type="entry name" value="PfkB_dom"/>
</dbReference>
<proteinExistence type="predicted"/>
<evidence type="ECO:0000313" key="4">
    <source>
        <dbReference type="EMBL" id="OGC81014.1"/>
    </source>
</evidence>
<name>A0A1F4XHD0_9BACT</name>
<protein>
    <recommendedName>
        <fullName evidence="3">Carbohydrate kinase PfkB domain-containing protein</fullName>
    </recommendedName>
</protein>
<dbReference type="SUPFAM" id="SSF53613">
    <property type="entry name" value="Ribokinase-like"/>
    <property type="match status" value="1"/>
</dbReference>
<dbReference type="Pfam" id="PF00294">
    <property type="entry name" value="PfkB"/>
    <property type="match status" value="1"/>
</dbReference>
<dbReference type="InterPro" id="IPR029056">
    <property type="entry name" value="Ribokinase-like"/>
</dbReference>
<accession>A0A1F4XHD0</accession>
<dbReference type="AlphaFoldDB" id="A0A1F4XHD0"/>
<keyword evidence="2" id="KW-0418">Kinase</keyword>
<dbReference type="PANTHER" id="PTHR10584:SF166">
    <property type="entry name" value="RIBOKINASE"/>
    <property type="match status" value="1"/>
</dbReference>
<dbReference type="Proteomes" id="UP000176185">
    <property type="component" value="Unassembled WGS sequence"/>
</dbReference>
<dbReference type="PANTHER" id="PTHR10584">
    <property type="entry name" value="SUGAR KINASE"/>
    <property type="match status" value="1"/>
</dbReference>
<dbReference type="GO" id="GO:0016301">
    <property type="term" value="F:kinase activity"/>
    <property type="evidence" value="ECO:0007669"/>
    <property type="project" value="UniProtKB-KW"/>
</dbReference>
<keyword evidence="1" id="KW-0808">Transferase</keyword>
<evidence type="ECO:0000256" key="1">
    <source>
        <dbReference type="ARBA" id="ARBA00022679"/>
    </source>
</evidence>
<evidence type="ECO:0000256" key="2">
    <source>
        <dbReference type="ARBA" id="ARBA00022777"/>
    </source>
</evidence>
<comment type="caution">
    <text evidence="4">The sequence shown here is derived from an EMBL/GenBank/DDBJ whole genome shotgun (WGS) entry which is preliminary data.</text>
</comment>
<evidence type="ECO:0000313" key="5">
    <source>
        <dbReference type="Proteomes" id="UP000176185"/>
    </source>
</evidence>
<evidence type="ECO:0000259" key="3">
    <source>
        <dbReference type="Pfam" id="PF00294"/>
    </source>
</evidence>
<dbReference type="Gene3D" id="3.40.1190.20">
    <property type="match status" value="1"/>
</dbReference>
<dbReference type="STRING" id="1797243.A2943_00365"/>